<keyword evidence="8 18" id="KW-0418">Kinase</keyword>
<dbReference type="CDD" id="cd16916">
    <property type="entry name" value="HATPase_CheA-like"/>
    <property type="match status" value="1"/>
</dbReference>
<keyword evidence="10" id="KW-0902">Two-component regulatory system</keyword>
<accession>A0A2Y9AZF2</accession>
<dbReference type="Gene3D" id="1.20.120.160">
    <property type="entry name" value="HPT domain"/>
    <property type="match status" value="1"/>
</dbReference>
<evidence type="ECO:0000256" key="6">
    <source>
        <dbReference type="ARBA" id="ARBA00022679"/>
    </source>
</evidence>
<dbReference type="SMART" id="SM00073">
    <property type="entry name" value="HPT"/>
    <property type="match status" value="1"/>
</dbReference>
<name>A0A2Y9AZF2_9RHOB</name>
<dbReference type="Gene3D" id="2.30.30.40">
    <property type="entry name" value="SH3 Domains"/>
    <property type="match status" value="1"/>
</dbReference>
<keyword evidence="6" id="KW-0808">Transferase</keyword>
<dbReference type="FunFam" id="3.30.565.10:FF:000016">
    <property type="entry name" value="Chemotaxis protein CheA, putative"/>
    <property type="match status" value="1"/>
</dbReference>
<dbReference type="InterPro" id="IPR008207">
    <property type="entry name" value="Sig_transdc_His_kin_Hpt_dom"/>
</dbReference>
<dbReference type="Pfam" id="PF01584">
    <property type="entry name" value="CheW"/>
    <property type="match status" value="1"/>
</dbReference>
<keyword evidence="7" id="KW-0547">Nucleotide-binding</keyword>
<dbReference type="Pfam" id="PF02518">
    <property type="entry name" value="HATPase_c"/>
    <property type="match status" value="1"/>
</dbReference>
<dbReference type="Gene3D" id="3.30.565.10">
    <property type="entry name" value="Histidine kinase-like ATPase, C-terminal domain"/>
    <property type="match status" value="1"/>
</dbReference>
<dbReference type="CDD" id="cd00731">
    <property type="entry name" value="CheA_reg"/>
    <property type="match status" value="1"/>
</dbReference>
<dbReference type="Proteomes" id="UP000251571">
    <property type="component" value="Unassembled WGS sequence"/>
</dbReference>
<dbReference type="InterPro" id="IPR036890">
    <property type="entry name" value="HATPase_C_sf"/>
</dbReference>
<dbReference type="SUPFAM" id="SSF47226">
    <property type="entry name" value="Histidine-containing phosphotransfer domain, HPT domain"/>
    <property type="match status" value="1"/>
</dbReference>
<dbReference type="SMART" id="SM00260">
    <property type="entry name" value="CheW"/>
    <property type="match status" value="1"/>
</dbReference>
<feature type="modified residue" description="Phosphohistidine" evidence="12">
    <location>
        <position position="47"/>
    </location>
</feature>
<dbReference type="SUPFAM" id="SSF55874">
    <property type="entry name" value="ATPase domain of HSP90 chaperone/DNA topoisomerase II/histidine kinase"/>
    <property type="match status" value="1"/>
</dbReference>
<dbReference type="InterPro" id="IPR036097">
    <property type="entry name" value="HisK_dim/P_sf"/>
</dbReference>
<dbReference type="EMBL" id="QGDJ01000010">
    <property type="protein sequence ID" value="PWJ15857.1"/>
    <property type="molecule type" value="Genomic_DNA"/>
</dbReference>
<dbReference type="InterPro" id="IPR004105">
    <property type="entry name" value="CheA-like_dim"/>
</dbReference>
<dbReference type="AlphaFoldDB" id="A0A2Y9AZF2"/>
<dbReference type="PANTHER" id="PTHR43395">
    <property type="entry name" value="SENSOR HISTIDINE KINASE CHEA"/>
    <property type="match status" value="1"/>
</dbReference>
<dbReference type="PANTHER" id="PTHR43395:SF10">
    <property type="entry name" value="CHEMOTAXIS PROTEIN CHEA"/>
    <property type="match status" value="1"/>
</dbReference>
<dbReference type="OrthoDB" id="9803176at2"/>
<dbReference type="PROSITE" id="PS50109">
    <property type="entry name" value="HIS_KIN"/>
    <property type="match status" value="1"/>
</dbReference>
<dbReference type="Proteomes" id="UP000245839">
    <property type="component" value="Unassembled WGS sequence"/>
</dbReference>
<dbReference type="GO" id="GO:0005524">
    <property type="term" value="F:ATP binding"/>
    <property type="evidence" value="ECO:0007669"/>
    <property type="project" value="UniProtKB-KW"/>
</dbReference>
<dbReference type="InterPro" id="IPR051315">
    <property type="entry name" value="Bact_Chemotaxis_CheA"/>
</dbReference>
<evidence type="ECO:0000259" key="15">
    <source>
        <dbReference type="PROSITE" id="PS50851"/>
    </source>
</evidence>
<evidence type="ECO:0000259" key="16">
    <source>
        <dbReference type="PROSITE" id="PS50894"/>
    </source>
</evidence>
<dbReference type="InterPro" id="IPR004358">
    <property type="entry name" value="Sig_transdc_His_kin-like_C"/>
</dbReference>
<dbReference type="Gene3D" id="1.10.287.560">
    <property type="entry name" value="Histidine kinase CheA-like, homodimeric domain"/>
    <property type="match status" value="1"/>
</dbReference>
<dbReference type="InterPro" id="IPR005467">
    <property type="entry name" value="His_kinase_dom"/>
</dbReference>
<dbReference type="InterPro" id="IPR036061">
    <property type="entry name" value="CheW-like_dom_sf"/>
</dbReference>
<dbReference type="PROSITE" id="PS50894">
    <property type="entry name" value="HPT"/>
    <property type="match status" value="1"/>
</dbReference>
<dbReference type="SMART" id="SM01231">
    <property type="entry name" value="H-kinase_dim"/>
    <property type="match status" value="1"/>
</dbReference>
<dbReference type="InterPro" id="IPR003594">
    <property type="entry name" value="HATPase_dom"/>
</dbReference>
<evidence type="ECO:0000256" key="9">
    <source>
        <dbReference type="ARBA" id="ARBA00022840"/>
    </source>
</evidence>
<dbReference type="Pfam" id="PF01627">
    <property type="entry name" value="Hpt"/>
    <property type="match status" value="1"/>
</dbReference>
<reference evidence="18 20" key="1">
    <citation type="submission" date="2016-10" db="EMBL/GenBank/DDBJ databases">
        <authorList>
            <person name="Cai Z."/>
        </authorList>
    </citation>
    <scope>NUCLEOTIDE SEQUENCE [LARGE SCALE GENOMIC DNA]</scope>
    <source>
        <strain evidence="18 20">DSM 25227</strain>
    </source>
</reference>
<dbReference type="EMBL" id="UETC01000010">
    <property type="protein sequence ID" value="SSA49561.1"/>
    <property type="molecule type" value="Genomic_DNA"/>
</dbReference>
<gene>
    <name evidence="17" type="ORF">BCF38_11077</name>
    <name evidence="18" type="ORF">SAMN05421539_11077</name>
</gene>
<comment type="catalytic activity">
    <reaction evidence="1">
        <text>ATP + protein L-histidine = ADP + protein N-phospho-L-histidine.</text>
        <dbReference type="EC" id="2.7.13.3"/>
    </reaction>
</comment>
<dbReference type="GO" id="GO:0006935">
    <property type="term" value="P:chemotaxis"/>
    <property type="evidence" value="ECO:0007669"/>
    <property type="project" value="UniProtKB-KW"/>
</dbReference>
<evidence type="ECO:0000256" key="1">
    <source>
        <dbReference type="ARBA" id="ARBA00000085"/>
    </source>
</evidence>
<evidence type="ECO:0000313" key="19">
    <source>
        <dbReference type="Proteomes" id="UP000245839"/>
    </source>
</evidence>
<keyword evidence="5 12" id="KW-0597">Phosphoprotein</keyword>
<evidence type="ECO:0000256" key="12">
    <source>
        <dbReference type="PROSITE-ProRule" id="PRU00110"/>
    </source>
</evidence>
<evidence type="ECO:0000313" key="17">
    <source>
        <dbReference type="EMBL" id="PWJ15857.1"/>
    </source>
</evidence>
<proteinExistence type="predicted"/>
<evidence type="ECO:0000313" key="18">
    <source>
        <dbReference type="EMBL" id="SSA49561.1"/>
    </source>
</evidence>
<dbReference type="SMART" id="SM00387">
    <property type="entry name" value="HATPase_c"/>
    <property type="match status" value="1"/>
</dbReference>
<feature type="compositionally biased region" description="Pro residues" evidence="13">
    <location>
        <begin position="298"/>
        <end position="310"/>
    </location>
</feature>
<dbReference type="PROSITE" id="PS50851">
    <property type="entry name" value="CHEW"/>
    <property type="match status" value="1"/>
</dbReference>
<keyword evidence="19" id="KW-1185">Reference proteome</keyword>
<keyword evidence="4" id="KW-0145">Chemotaxis</keyword>
<dbReference type="InterPro" id="IPR036641">
    <property type="entry name" value="HPT_dom_sf"/>
</dbReference>
<feature type="domain" description="CheW-like" evidence="15">
    <location>
        <begin position="582"/>
        <end position="722"/>
    </location>
</feature>
<dbReference type="EC" id="2.7.13.3" evidence="2"/>
<evidence type="ECO:0000256" key="8">
    <source>
        <dbReference type="ARBA" id="ARBA00022777"/>
    </source>
</evidence>
<feature type="domain" description="Histidine kinase" evidence="14">
    <location>
        <begin position="377"/>
        <end position="580"/>
    </location>
</feature>
<dbReference type="InterPro" id="IPR037006">
    <property type="entry name" value="CheA-like_homodim_sf"/>
</dbReference>
<evidence type="ECO:0000313" key="20">
    <source>
        <dbReference type="Proteomes" id="UP000251571"/>
    </source>
</evidence>
<dbReference type="Pfam" id="PF02895">
    <property type="entry name" value="H-kinase_dim"/>
    <property type="match status" value="1"/>
</dbReference>
<evidence type="ECO:0000256" key="3">
    <source>
        <dbReference type="ARBA" id="ARBA00021495"/>
    </source>
</evidence>
<dbReference type="InterPro" id="IPR002545">
    <property type="entry name" value="CheW-lke_dom"/>
</dbReference>
<comment type="function">
    <text evidence="11">Involved in the transmission of sensory signals from the chemoreceptors to the flagellar motors. CheA is autophosphorylated; it can transfer its phosphate group to either CheB or CheY.</text>
</comment>
<feature type="region of interest" description="Disordered" evidence="13">
    <location>
        <begin position="268"/>
        <end position="330"/>
    </location>
</feature>
<dbReference type="SUPFAM" id="SSF50341">
    <property type="entry name" value="CheW-like"/>
    <property type="match status" value="1"/>
</dbReference>
<evidence type="ECO:0000256" key="2">
    <source>
        <dbReference type="ARBA" id="ARBA00012438"/>
    </source>
</evidence>
<dbReference type="GO" id="GO:0005737">
    <property type="term" value="C:cytoplasm"/>
    <property type="evidence" value="ECO:0007669"/>
    <property type="project" value="InterPro"/>
</dbReference>
<organism evidence="18 20">
    <name type="scientific">Jannaschia seohaensis</name>
    <dbReference type="NCBI Taxonomy" id="475081"/>
    <lineage>
        <taxon>Bacteria</taxon>
        <taxon>Pseudomonadati</taxon>
        <taxon>Pseudomonadota</taxon>
        <taxon>Alphaproteobacteria</taxon>
        <taxon>Rhodobacterales</taxon>
        <taxon>Roseobacteraceae</taxon>
        <taxon>Jannaschia</taxon>
    </lineage>
</organism>
<feature type="compositionally biased region" description="Low complexity" evidence="13">
    <location>
        <begin position="278"/>
        <end position="297"/>
    </location>
</feature>
<evidence type="ECO:0000256" key="7">
    <source>
        <dbReference type="ARBA" id="ARBA00022741"/>
    </source>
</evidence>
<evidence type="ECO:0000256" key="4">
    <source>
        <dbReference type="ARBA" id="ARBA00022500"/>
    </source>
</evidence>
<reference evidence="17 19" key="2">
    <citation type="submission" date="2018-03" db="EMBL/GenBank/DDBJ databases">
        <title>Genomic Encyclopedia of Archaeal and Bacterial Type Strains, Phase II (KMG-II): from individual species to whole genera.</title>
        <authorList>
            <person name="Goeker M."/>
        </authorList>
    </citation>
    <scope>NUCLEOTIDE SEQUENCE [LARGE SCALE GENOMIC DNA]</scope>
    <source>
        <strain evidence="17 19">DSM 25227</strain>
    </source>
</reference>
<dbReference type="GO" id="GO:0000155">
    <property type="term" value="F:phosphorelay sensor kinase activity"/>
    <property type="evidence" value="ECO:0007669"/>
    <property type="project" value="InterPro"/>
</dbReference>
<evidence type="ECO:0000256" key="13">
    <source>
        <dbReference type="SAM" id="MobiDB-lite"/>
    </source>
</evidence>
<sequence>MSSMDEIRATFFEECTELLEQLEGGLLRLEAGEQDADTVDAVFRAVHSIKGGAGAFHLTALISFSHEFETALDGLRSGSVEIDAVVVATLLRASDRLGDLVAKAIEGEEGDATIPDDLAELAARASAGSAEEDVDFGLADLPPLDDAFEVTPLDLNMFEEDGDAPDAPTAPRSKAGGYWEIQFEPLPDLFSSGNEPLYLFRALHVMGRLEPRLIESDLPPLEELDPSQPRVRWIIDLYPSAPDLTETEIESVFEFAQDLCVITMTYREPEVPDPDPAPSAEAEAPETPDSAELTADPEPTPPAPEPPPQRPAAQDSKPAAPAPAGPKGGLSATIRVDLDRIDRLVNLVGELVICQAMLSQSVLKDGLGSNSDSASGLDDLQQLTRDIQDSVMAIRAQPVRSLFQRMTRIVREAAQMTGKDVRLETEGESTEIDKTVVERLSDPLTHMIRNSIDHGVESPADRIAAGKPATGTVRLSARQQSDRVVIEITDDGKGIDRERVRARAIERGLIPADRPLEPAEIDRLLFLPGFSTAASISNLSGRGVGMDVVQRAIRDLNGTIATHSEPGKGCTFSISLPLTLAILDGMIVRSAQQRMVVPLAAIVETQTMDSARIEPISPMRSVVMLQDRFVPLLDLAEGMGFAAPAQIDRRADDDSALLFVKPDDLDAYALRVDAIEAQRQVVIKGLGDSFGRVPCVSAATILGDGQVALIVDPGGLALASDAIRGPAAFEGHLS</sequence>
<dbReference type="CDD" id="cd00088">
    <property type="entry name" value="HPT"/>
    <property type="match status" value="1"/>
</dbReference>
<evidence type="ECO:0000256" key="10">
    <source>
        <dbReference type="ARBA" id="ARBA00023012"/>
    </source>
</evidence>
<evidence type="ECO:0000256" key="11">
    <source>
        <dbReference type="ARBA" id="ARBA00035100"/>
    </source>
</evidence>
<protein>
    <recommendedName>
        <fullName evidence="3">Chemotaxis protein CheA</fullName>
        <ecNumber evidence="2">2.7.13.3</ecNumber>
    </recommendedName>
</protein>
<dbReference type="SUPFAM" id="SSF47384">
    <property type="entry name" value="Homodimeric domain of signal transducing histidine kinase"/>
    <property type="match status" value="1"/>
</dbReference>
<keyword evidence="9" id="KW-0067">ATP-binding</keyword>
<feature type="domain" description="HPt" evidence="16">
    <location>
        <begin position="1"/>
        <end position="104"/>
    </location>
</feature>
<dbReference type="PRINTS" id="PR00344">
    <property type="entry name" value="BCTRLSENSOR"/>
</dbReference>
<evidence type="ECO:0000259" key="14">
    <source>
        <dbReference type="PROSITE" id="PS50109"/>
    </source>
</evidence>
<evidence type="ECO:0000256" key="5">
    <source>
        <dbReference type="ARBA" id="ARBA00022553"/>
    </source>
</evidence>